<proteinExistence type="predicted"/>
<evidence type="ECO:0000313" key="3">
    <source>
        <dbReference type="Proteomes" id="UP000001950"/>
    </source>
</evidence>
<dbReference type="KEGG" id="tan:TA05380"/>
<organism evidence="2 3">
    <name type="scientific">Theileria annulata</name>
    <dbReference type="NCBI Taxonomy" id="5874"/>
    <lineage>
        <taxon>Eukaryota</taxon>
        <taxon>Sar</taxon>
        <taxon>Alveolata</taxon>
        <taxon>Apicomplexa</taxon>
        <taxon>Aconoidasida</taxon>
        <taxon>Piroplasmida</taxon>
        <taxon>Theileriidae</taxon>
        <taxon>Theileria</taxon>
    </lineage>
</organism>
<protein>
    <recommendedName>
        <fullName evidence="4">SfiI-subtelomeric related protein family member</fullName>
    </recommendedName>
</protein>
<evidence type="ECO:0000256" key="1">
    <source>
        <dbReference type="SAM" id="SignalP"/>
    </source>
</evidence>
<dbReference type="GeneID" id="3865106"/>
<keyword evidence="3" id="KW-1185">Reference proteome</keyword>
<keyword evidence="1" id="KW-0732">Signal</keyword>
<sequence>MLRINFIFMCNIWVSYSVGLFYPLGVQDEIDIPNIEPGTNPNYNLNDPHNLVIDILSTNIPNVYKQTLKSECTNTFRYSSEDEYSIRRVVFGTKLVWNSTTNFEVAKTVEVVRKNGVLQLVSVKNDQLESFFRREKCSFVHVPTRQEYLKLKTSLDNDSTFVDTWVELDLSTSDPMSIFFSKDIYHEERVAIFKLSTLKPFKLFRVFDSETLLKPKDGDQNTETLWEFDDTLMCESVFVHNFQSGTLLKLFLSDGKINVTEDYKFFKKWDGNWYSIEKSEFVSEYNRLKSITTRRDITLDFGVNIKDERFYRKQEKLGKNLLSFALFPKTGYNPKRLFYDGTEVASLSGDQIFSSVVIYLENTDPVMVNATVSDTHREVKLVYFLKDGETLVSVDKEKYDSELAKLKLKGSESSSLKWECSDINLDEDLMDDTSNEVDDSKLESLVRIKFNVLYDIDDKYFTRSKSLEDGFELHVVVPKDQFIINLVDSHNGVVWKSVQHNFMVKSIVVYFKSRKPHGLKLLISGGNLSVNKYFVLSNESWQSTPVNAFYKLLNRSIE</sequence>
<dbReference type="OMA" id="FFRREKC"/>
<accession>Q4UCS8</accession>
<dbReference type="eggNOG" id="ENOG502TN39">
    <property type="taxonomic scope" value="Eukaryota"/>
</dbReference>
<dbReference type="VEuPathDB" id="PiroplasmaDB:TA05380"/>
<name>Q4UCS8_THEAN</name>
<dbReference type="Proteomes" id="UP000001950">
    <property type="component" value="Chromosome 3"/>
</dbReference>
<dbReference type="OrthoDB" id="361455at2759"/>
<feature type="signal peptide" evidence="1">
    <location>
        <begin position="1"/>
        <end position="17"/>
    </location>
</feature>
<dbReference type="EMBL" id="CR940352">
    <property type="protein sequence ID" value="CAI75373.1"/>
    <property type="molecule type" value="Genomic_DNA"/>
</dbReference>
<evidence type="ECO:0008006" key="4">
    <source>
        <dbReference type="Google" id="ProtNLM"/>
    </source>
</evidence>
<dbReference type="InParanoid" id="Q4UCS8"/>
<dbReference type="AlphaFoldDB" id="Q4UCS8"/>
<dbReference type="RefSeq" id="XP_954849.1">
    <property type="nucleotide sequence ID" value="XM_949756.1"/>
</dbReference>
<evidence type="ECO:0000313" key="2">
    <source>
        <dbReference type="EMBL" id="CAI75373.1"/>
    </source>
</evidence>
<feature type="chain" id="PRO_5004244376" description="SfiI-subtelomeric related protein family member" evidence="1">
    <location>
        <begin position="18"/>
        <end position="558"/>
    </location>
</feature>
<reference evidence="2 3" key="1">
    <citation type="journal article" date="2005" name="Science">
        <title>Genome of the host-cell transforming parasite Theileria annulata compared with T. parva.</title>
        <authorList>
            <person name="Pain A."/>
            <person name="Renauld H."/>
            <person name="Berriman M."/>
            <person name="Murphy L."/>
            <person name="Yeats C.A."/>
            <person name="Weir W."/>
            <person name="Kerhornou A."/>
            <person name="Aslett M."/>
            <person name="Bishop R."/>
            <person name="Bouchier C."/>
            <person name="Cochet M."/>
            <person name="Coulson R.M.R."/>
            <person name="Cronin A."/>
            <person name="de Villiers E.P."/>
            <person name="Fraser A."/>
            <person name="Fosker N."/>
            <person name="Gardner M."/>
            <person name="Goble A."/>
            <person name="Griffiths-Jones S."/>
            <person name="Harris D.E."/>
            <person name="Katzer F."/>
            <person name="Larke N."/>
            <person name="Lord A."/>
            <person name="Maser P."/>
            <person name="McKellar S."/>
            <person name="Mooney P."/>
            <person name="Morton F."/>
            <person name="Nene V."/>
            <person name="O'Neil S."/>
            <person name="Price C."/>
            <person name="Quail M.A."/>
            <person name="Rabbinowitsch E."/>
            <person name="Rawlings N.D."/>
            <person name="Rutter S."/>
            <person name="Saunders D."/>
            <person name="Seeger K."/>
            <person name="Shah T."/>
            <person name="Squares R."/>
            <person name="Squares S."/>
            <person name="Tivey A."/>
            <person name="Walker A.R."/>
            <person name="Woodward J."/>
            <person name="Dobbelaere D.A.E."/>
            <person name="Langsley G."/>
            <person name="Rajandream M.A."/>
            <person name="McKeever D."/>
            <person name="Shiels B."/>
            <person name="Tait A."/>
            <person name="Barrell B.G."/>
            <person name="Hall N."/>
        </authorList>
    </citation>
    <scope>NUCLEOTIDE SEQUENCE [LARGE SCALE GENOMIC DNA]</scope>
    <source>
        <strain evidence="3">Ankara</strain>
    </source>
</reference>
<gene>
    <name evidence="2" type="ORF">TA05380</name>
</gene>